<keyword evidence="4" id="KW-0732">Signal</keyword>
<evidence type="ECO:0000256" key="3">
    <source>
        <dbReference type="ARBA" id="ARBA00022525"/>
    </source>
</evidence>
<sequence>MPIVSFHSCAILKTRIPYAKKKKDGNNASPPLILLLCLSFLIKSQAKHVPALYIFGDSLVDSGNNNEQKTLAKADYAPYGIDYVVGTTAAESLNLQQLPPFLDHTNIIERSSAGYNFASASAGILPETGTTAGECRVTCQGLSSWFSIGSNDYAVNYLVPQFYNSSRMYNPEQFAQLLVNELGNHLQEMYGLGGRKFVVFEVGPIGCLPAIALKRAGPKPLVWRK</sequence>
<dbReference type="Proteomes" id="UP000288805">
    <property type="component" value="Unassembled WGS sequence"/>
</dbReference>
<evidence type="ECO:0000256" key="5">
    <source>
        <dbReference type="ARBA" id="ARBA00022801"/>
    </source>
</evidence>
<comment type="caution">
    <text evidence="8">The sequence shown here is derived from an EMBL/GenBank/DDBJ whole genome shotgun (WGS) entry which is preliminary data.</text>
</comment>
<reference evidence="8 9" key="1">
    <citation type="journal article" date="2018" name="PLoS Genet.">
        <title>Population sequencing reveals clonal diversity and ancestral inbreeding in the grapevine cultivar Chardonnay.</title>
        <authorList>
            <person name="Roach M.J."/>
            <person name="Johnson D.L."/>
            <person name="Bohlmann J."/>
            <person name="van Vuuren H.J."/>
            <person name="Jones S.J."/>
            <person name="Pretorius I.S."/>
            <person name="Schmidt S.A."/>
            <person name="Borneman A.R."/>
        </authorList>
    </citation>
    <scope>NUCLEOTIDE SEQUENCE [LARGE SCALE GENOMIC DNA]</scope>
    <source>
        <strain evidence="9">cv. Chardonnay</strain>
        <tissue evidence="8">Leaf</tissue>
    </source>
</reference>
<dbReference type="InterPro" id="IPR036514">
    <property type="entry name" value="SGNH_hydro_sf"/>
</dbReference>
<keyword evidence="5" id="KW-0378">Hydrolase</keyword>
<organism evidence="8 9">
    <name type="scientific">Vitis vinifera</name>
    <name type="common">Grape</name>
    <dbReference type="NCBI Taxonomy" id="29760"/>
    <lineage>
        <taxon>Eukaryota</taxon>
        <taxon>Viridiplantae</taxon>
        <taxon>Streptophyta</taxon>
        <taxon>Embryophyta</taxon>
        <taxon>Tracheophyta</taxon>
        <taxon>Spermatophyta</taxon>
        <taxon>Magnoliopsida</taxon>
        <taxon>eudicotyledons</taxon>
        <taxon>Gunneridae</taxon>
        <taxon>Pentapetalae</taxon>
        <taxon>rosids</taxon>
        <taxon>Vitales</taxon>
        <taxon>Vitaceae</taxon>
        <taxon>Viteae</taxon>
        <taxon>Vitis</taxon>
    </lineage>
</organism>
<dbReference type="GO" id="GO:0016788">
    <property type="term" value="F:hydrolase activity, acting on ester bonds"/>
    <property type="evidence" value="ECO:0007669"/>
    <property type="project" value="InterPro"/>
</dbReference>
<evidence type="ECO:0000256" key="7">
    <source>
        <dbReference type="ARBA" id="ARBA00023098"/>
    </source>
</evidence>
<evidence type="ECO:0000256" key="6">
    <source>
        <dbReference type="ARBA" id="ARBA00022963"/>
    </source>
</evidence>
<evidence type="ECO:0000313" key="9">
    <source>
        <dbReference type="Proteomes" id="UP000288805"/>
    </source>
</evidence>
<comment type="subcellular location">
    <subcellularLocation>
        <location evidence="1">Secreted</location>
    </subcellularLocation>
</comment>
<protein>
    <submittedName>
        <fullName evidence="8">GDSL esterase/lipase</fullName>
    </submittedName>
</protein>
<name>A0A438KKG2_VITVI</name>
<gene>
    <name evidence="8" type="primary">VvCHDp000082_1</name>
    <name evidence="8" type="ORF">CK203_001028</name>
</gene>
<proteinExistence type="inferred from homology"/>
<evidence type="ECO:0000256" key="4">
    <source>
        <dbReference type="ARBA" id="ARBA00022729"/>
    </source>
</evidence>
<keyword evidence="7" id="KW-0443">Lipid metabolism</keyword>
<keyword evidence="6" id="KW-0442">Lipid degradation</keyword>
<evidence type="ECO:0000256" key="1">
    <source>
        <dbReference type="ARBA" id="ARBA00004613"/>
    </source>
</evidence>
<dbReference type="AlphaFoldDB" id="A0A438KKG2"/>
<accession>A0A438KKG2</accession>
<dbReference type="PANTHER" id="PTHR45650">
    <property type="entry name" value="GDSL-LIKE LIPASE/ACYLHYDROLASE-RELATED"/>
    <property type="match status" value="1"/>
</dbReference>
<dbReference type="InterPro" id="IPR001087">
    <property type="entry name" value="GDSL"/>
</dbReference>
<dbReference type="Gene3D" id="3.40.50.1110">
    <property type="entry name" value="SGNH hydrolase"/>
    <property type="match status" value="1"/>
</dbReference>
<keyword evidence="3" id="KW-0964">Secreted</keyword>
<dbReference type="EMBL" id="QGNW01000004">
    <property type="protein sequence ID" value="RVX21680.1"/>
    <property type="molecule type" value="Genomic_DNA"/>
</dbReference>
<evidence type="ECO:0000313" key="8">
    <source>
        <dbReference type="EMBL" id="RVX21680.1"/>
    </source>
</evidence>
<comment type="similarity">
    <text evidence="2">Belongs to the 'GDSL' lipolytic enzyme family.</text>
</comment>
<dbReference type="GO" id="GO:0005576">
    <property type="term" value="C:extracellular region"/>
    <property type="evidence" value="ECO:0007669"/>
    <property type="project" value="UniProtKB-SubCell"/>
</dbReference>
<dbReference type="PANTHER" id="PTHR45650:SF43">
    <property type="entry name" value="GDSL ESTERASE_LIPASE 7-LIKE"/>
    <property type="match status" value="1"/>
</dbReference>
<dbReference type="InterPro" id="IPR051238">
    <property type="entry name" value="GDSL_esterase/lipase"/>
</dbReference>
<dbReference type="Pfam" id="PF00657">
    <property type="entry name" value="Lipase_GDSL"/>
    <property type="match status" value="1"/>
</dbReference>
<evidence type="ECO:0000256" key="2">
    <source>
        <dbReference type="ARBA" id="ARBA00008668"/>
    </source>
</evidence>
<dbReference type="GO" id="GO:0016042">
    <property type="term" value="P:lipid catabolic process"/>
    <property type="evidence" value="ECO:0007669"/>
    <property type="project" value="UniProtKB-KW"/>
</dbReference>